<evidence type="ECO:0000256" key="2">
    <source>
        <dbReference type="ARBA" id="ARBA00022692"/>
    </source>
</evidence>
<comment type="caution">
    <text evidence="7">The sequence shown here is derived from an EMBL/GenBank/DDBJ whole genome shotgun (WGS) entry which is preliminary data.</text>
</comment>
<comment type="subcellular location">
    <subcellularLocation>
        <location evidence="1">Membrane</location>
        <topology evidence="1">Multi-pass membrane protein</topology>
    </subcellularLocation>
</comment>
<keyword evidence="2 6" id="KW-0812">Transmembrane</keyword>
<name>A0A0G0LWI5_9BACT</name>
<feature type="transmembrane region" description="Helical" evidence="6">
    <location>
        <begin position="99"/>
        <end position="119"/>
    </location>
</feature>
<evidence type="ECO:0000256" key="6">
    <source>
        <dbReference type="SAM" id="Phobius"/>
    </source>
</evidence>
<organism evidence="7 8">
    <name type="scientific">Candidatus Woesebacteria bacterium GW2011_GWA1_39_12</name>
    <dbReference type="NCBI Taxonomy" id="1618549"/>
    <lineage>
        <taxon>Bacteria</taxon>
        <taxon>Candidatus Woeseibacteriota</taxon>
    </lineage>
</organism>
<proteinExistence type="predicted"/>
<dbReference type="GO" id="GO:0015648">
    <property type="term" value="F:lipid-linked peptidoglycan transporter activity"/>
    <property type="evidence" value="ECO:0007669"/>
    <property type="project" value="TreeGrafter"/>
</dbReference>
<dbReference type="Pfam" id="PF01098">
    <property type="entry name" value="FTSW_RODA_SPOVE"/>
    <property type="match status" value="1"/>
</dbReference>
<dbReference type="GO" id="GO:0032153">
    <property type="term" value="C:cell division site"/>
    <property type="evidence" value="ECO:0007669"/>
    <property type="project" value="TreeGrafter"/>
</dbReference>
<evidence type="ECO:0000256" key="5">
    <source>
        <dbReference type="ARBA" id="ARBA00023136"/>
    </source>
</evidence>
<feature type="transmembrane region" description="Helical" evidence="6">
    <location>
        <begin position="12"/>
        <end position="33"/>
    </location>
</feature>
<dbReference type="GO" id="GO:0005886">
    <property type="term" value="C:plasma membrane"/>
    <property type="evidence" value="ECO:0007669"/>
    <property type="project" value="TreeGrafter"/>
</dbReference>
<dbReference type="Proteomes" id="UP000034325">
    <property type="component" value="Unassembled WGS sequence"/>
</dbReference>
<dbReference type="GO" id="GO:0008360">
    <property type="term" value="P:regulation of cell shape"/>
    <property type="evidence" value="ECO:0007669"/>
    <property type="project" value="UniProtKB-KW"/>
</dbReference>
<feature type="transmembrane region" description="Helical" evidence="6">
    <location>
        <begin position="289"/>
        <end position="312"/>
    </location>
</feature>
<feature type="transmembrane region" description="Helical" evidence="6">
    <location>
        <begin position="39"/>
        <end position="57"/>
    </location>
</feature>
<keyword evidence="4 6" id="KW-1133">Transmembrane helix</keyword>
<dbReference type="AlphaFoldDB" id="A0A0G0LWI5"/>
<reference evidence="7 8" key="1">
    <citation type="journal article" date="2015" name="Nature">
        <title>rRNA introns, odd ribosomes, and small enigmatic genomes across a large radiation of phyla.</title>
        <authorList>
            <person name="Brown C.T."/>
            <person name="Hug L.A."/>
            <person name="Thomas B.C."/>
            <person name="Sharon I."/>
            <person name="Castelle C.J."/>
            <person name="Singh A."/>
            <person name="Wilkins M.J."/>
            <person name="Williams K.H."/>
            <person name="Banfield J.F."/>
        </authorList>
    </citation>
    <scope>NUCLEOTIDE SEQUENCE [LARGE SCALE GENOMIC DNA]</scope>
</reference>
<dbReference type="PANTHER" id="PTHR30474:SF1">
    <property type="entry name" value="PEPTIDOGLYCAN GLYCOSYLTRANSFERASE MRDB"/>
    <property type="match status" value="1"/>
</dbReference>
<protein>
    <submittedName>
        <fullName evidence="7">Rod shape-determining protein RodA</fullName>
    </submittedName>
</protein>
<dbReference type="InterPro" id="IPR001182">
    <property type="entry name" value="FtsW/RodA"/>
</dbReference>
<evidence type="ECO:0000313" key="7">
    <source>
        <dbReference type="EMBL" id="KKQ96308.1"/>
    </source>
</evidence>
<feature type="transmembrane region" description="Helical" evidence="6">
    <location>
        <begin position="324"/>
        <end position="344"/>
    </location>
</feature>
<sequence>MINAGTPRRFDYILLGSAIFLVVFGVVTLRSLAPSLFPVYFLYLVLAVFAFIIFSQIDFEILSLFSKHLYVLSILLLLSPLFIGQITRGAIRWIPIGPLTIQPAEIVRPFLIIFFANYLTVKKIDLRKFISALALLALPALLILVQPSLGVAVLTVVGFIGVVLASEINKKYLLLGGVILLVLLPLAWQILAPYQKARIITFINPGSDPYGAGYNSLQSMISVGSGKITGRGLGKGVQTQLSFLPERHTDFIFASIAEEMGFVGAGLVLLGLFGVFWRVSRVISESRNFAARACVAGIFLTLFAQTFVHIGMNMGLLPITGVPLPLVSGGGSSLLATSISLAVVSSCRKQIQT</sequence>
<dbReference type="GO" id="GO:0051301">
    <property type="term" value="P:cell division"/>
    <property type="evidence" value="ECO:0007669"/>
    <property type="project" value="InterPro"/>
</dbReference>
<evidence type="ECO:0000256" key="3">
    <source>
        <dbReference type="ARBA" id="ARBA00022960"/>
    </source>
</evidence>
<feature type="transmembrane region" description="Helical" evidence="6">
    <location>
        <begin position="172"/>
        <end position="191"/>
    </location>
</feature>
<keyword evidence="5 6" id="KW-0472">Membrane</keyword>
<evidence type="ECO:0000313" key="8">
    <source>
        <dbReference type="Proteomes" id="UP000034325"/>
    </source>
</evidence>
<feature type="transmembrane region" description="Helical" evidence="6">
    <location>
        <begin position="149"/>
        <end position="165"/>
    </location>
</feature>
<accession>A0A0G0LWI5</accession>
<dbReference type="PATRIC" id="fig|1618549.4.peg.1445"/>
<dbReference type="EMBL" id="LBWA01000035">
    <property type="protein sequence ID" value="KKQ96308.1"/>
    <property type="molecule type" value="Genomic_DNA"/>
</dbReference>
<feature type="transmembrane region" description="Helical" evidence="6">
    <location>
        <begin position="126"/>
        <end position="143"/>
    </location>
</feature>
<evidence type="ECO:0000256" key="1">
    <source>
        <dbReference type="ARBA" id="ARBA00004141"/>
    </source>
</evidence>
<evidence type="ECO:0000256" key="4">
    <source>
        <dbReference type="ARBA" id="ARBA00022989"/>
    </source>
</evidence>
<gene>
    <name evidence="7" type="ORF">UT23_C0035G0006</name>
</gene>
<feature type="transmembrane region" description="Helical" evidence="6">
    <location>
        <begin position="251"/>
        <end position="277"/>
    </location>
</feature>
<feature type="transmembrane region" description="Helical" evidence="6">
    <location>
        <begin position="69"/>
        <end position="87"/>
    </location>
</feature>
<keyword evidence="3" id="KW-0133">Cell shape</keyword>
<dbReference type="PANTHER" id="PTHR30474">
    <property type="entry name" value="CELL CYCLE PROTEIN"/>
    <property type="match status" value="1"/>
</dbReference>